<dbReference type="InterPro" id="IPR017585">
    <property type="entry name" value="SAF_FlgA"/>
</dbReference>
<dbReference type="GO" id="GO:0044780">
    <property type="term" value="P:bacterial-type flagellum assembly"/>
    <property type="evidence" value="ECO:0007669"/>
    <property type="project" value="InterPro"/>
</dbReference>
<keyword evidence="6" id="KW-0282">Flagellum</keyword>
<feature type="signal peptide" evidence="4">
    <location>
        <begin position="1"/>
        <end position="25"/>
    </location>
</feature>
<feature type="chain" id="PRO_5038157281" description="Flagella basal body P-ring formation protein FlgA" evidence="4">
    <location>
        <begin position="26"/>
        <end position="243"/>
    </location>
</feature>
<dbReference type="InterPro" id="IPR013974">
    <property type="entry name" value="SAF"/>
</dbReference>
<dbReference type="AlphaFoldDB" id="A0A923KYV6"/>
<reference evidence="6" key="1">
    <citation type="submission" date="2020-08" db="EMBL/GenBank/DDBJ databases">
        <title>Novel species isolated from subtropical streams in China.</title>
        <authorList>
            <person name="Lu H."/>
        </authorList>
    </citation>
    <scope>NUCLEOTIDE SEQUENCE</scope>
    <source>
        <strain evidence="6">CY7W</strain>
    </source>
</reference>
<dbReference type="InterPro" id="IPR039246">
    <property type="entry name" value="Flagellar_FlgA"/>
</dbReference>
<evidence type="ECO:0000256" key="1">
    <source>
        <dbReference type="ARBA" id="ARBA00004418"/>
    </source>
</evidence>
<dbReference type="Pfam" id="PF17656">
    <property type="entry name" value="ChapFlgA_N"/>
    <property type="match status" value="1"/>
</dbReference>
<keyword evidence="4" id="KW-1005">Bacterial flagellum biogenesis</keyword>
<comment type="caution">
    <text evidence="6">The sequence shown here is derived from an EMBL/GenBank/DDBJ whole genome shotgun (WGS) entry which is preliminary data.</text>
</comment>
<evidence type="ECO:0000259" key="5">
    <source>
        <dbReference type="SMART" id="SM00858"/>
    </source>
</evidence>
<keyword evidence="7" id="KW-1185">Reference proteome</keyword>
<sequence length="243" mass="25627">MDTLFLRPVLLAISCSALVSLPADAQVQAQGTEASPNQSHTQLKKVAADFLQQMASNQPGEVKISVNEVDSRLNLAACQDMTAFLPPGSKPWGKLSVGVRCNTPKTWQIYLQAQVQVTSDYYVAAKALQNGQVLNLDDLSKVRGEVSSLPAGIIMSPEQAIGKSLSMSLASGSLLRMDILKSPVVVQQGQTVRIVSQGPGFQVATEGQSLSNSADGQTAKARTNSGQTVSGIARAGGIIEVNY</sequence>
<evidence type="ECO:0000256" key="4">
    <source>
        <dbReference type="RuleBase" id="RU362063"/>
    </source>
</evidence>
<keyword evidence="2 4" id="KW-0732">Signal</keyword>
<keyword evidence="6" id="KW-0969">Cilium</keyword>
<evidence type="ECO:0000256" key="3">
    <source>
        <dbReference type="ARBA" id="ARBA00022764"/>
    </source>
</evidence>
<comment type="function">
    <text evidence="4">Involved in the assembly process of the P-ring formation. It may associate with FlgF on the rod constituting a structure essential for the P-ring assembly or may act as a modulator protein for the P-ring assembly.</text>
</comment>
<dbReference type="Proteomes" id="UP000612361">
    <property type="component" value="Unassembled WGS sequence"/>
</dbReference>
<comment type="subcellular location">
    <subcellularLocation>
        <location evidence="1 4">Periplasm</location>
    </subcellularLocation>
</comment>
<dbReference type="NCBIfam" id="TIGR03170">
    <property type="entry name" value="flgA_cterm"/>
    <property type="match status" value="1"/>
</dbReference>
<evidence type="ECO:0000313" key="6">
    <source>
        <dbReference type="EMBL" id="MBC3935045.1"/>
    </source>
</evidence>
<name>A0A923KYV6_9BURK</name>
<dbReference type="Pfam" id="PF13144">
    <property type="entry name" value="ChapFlgA"/>
    <property type="match status" value="1"/>
</dbReference>
<feature type="domain" description="SAF" evidence="5">
    <location>
        <begin position="119"/>
        <end position="181"/>
    </location>
</feature>
<dbReference type="EMBL" id="JACOGG010000005">
    <property type="protein sequence ID" value="MBC3935045.1"/>
    <property type="molecule type" value="Genomic_DNA"/>
</dbReference>
<dbReference type="PANTHER" id="PTHR36307">
    <property type="entry name" value="FLAGELLA BASAL BODY P-RING FORMATION PROTEIN FLGA"/>
    <property type="match status" value="1"/>
</dbReference>
<keyword evidence="3 4" id="KW-0574">Periplasm</keyword>
<dbReference type="CDD" id="cd11614">
    <property type="entry name" value="SAF_CpaB_FlgA_like"/>
    <property type="match status" value="1"/>
</dbReference>
<dbReference type="Gene3D" id="3.90.1210.10">
    <property type="entry name" value="Antifreeze-like/N-acetylneuraminic acid synthase C-terminal domain"/>
    <property type="match status" value="1"/>
</dbReference>
<organism evidence="6 7">
    <name type="scientific">Undibacterium rugosum</name>
    <dbReference type="NCBI Taxonomy" id="2762291"/>
    <lineage>
        <taxon>Bacteria</taxon>
        <taxon>Pseudomonadati</taxon>
        <taxon>Pseudomonadota</taxon>
        <taxon>Betaproteobacteria</taxon>
        <taxon>Burkholderiales</taxon>
        <taxon>Oxalobacteraceae</taxon>
        <taxon>Undibacterium</taxon>
    </lineage>
</organism>
<gene>
    <name evidence="6" type="primary">flgA</name>
    <name evidence="6" type="ORF">H8K47_06700</name>
</gene>
<comment type="similarity">
    <text evidence="4">Belongs to the FlgA family.</text>
</comment>
<protein>
    <recommendedName>
        <fullName evidence="4">Flagella basal body P-ring formation protein FlgA</fullName>
    </recommendedName>
</protein>
<accession>A0A923KYV6</accession>
<dbReference type="RefSeq" id="WP_186880633.1">
    <property type="nucleotide sequence ID" value="NZ_JACOGG010000005.1"/>
</dbReference>
<proteinExistence type="inferred from homology"/>
<evidence type="ECO:0000313" key="7">
    <source>
        <dbReference type="Proteomes" id="UP000612361"/>
    </source>
</evidence>
<dbReference type="PANTHER" id="PTHR36307:SF1">
    <property type="entry name" value="FLAGELLA BASAL BODY P-RING FORMATION PROTEIN FLGA"/>
    <property type="match status" value="1"/>
</dbReference>
<dbReference type="InterPro" id="IPR041231">
    <property type="entry name" value="FlgA_N"/>
</dbReference>
<dbReference type="Gene3D" id="2.30.30.760">
    <property type="match status" value="1"/>
</dbReference>
<evidence type="ECO:0000256" key="2">
    <source>
        <dbReference type="ARBA" id="ARBA00022729"/>
    </source>
</evidence>
<keyword evidence="6" id="KW-0966">Cell projection</keyword>
<dbReference type="GO" id="GO:0042597">
    <property type="term" value="C:periplasmic space"/>
    <property type="evidence" value="ECO:0007669"/>
    <property type="project" value="UniProtKB-SubCell"/>
</dbReference>
<dbReference type="SMART" id="SM00858">
    <property type="entry name" value="SAF"/>
    <property type="match status" value="1"/>
</dbReference>